<name>A0AAV4PE06_CAEEX</name>
<dbReference type="AlphaFoldDB" id="A0AAV4PE06"/>
<proteinExistence type="predicted"/>
<comment type="caution">
    <text evidence="1">The sequence shown here is derived from an EMBL/GenBank/DDBJ whole genome shotgun (WGS) entry which is preliminary data.</text>
</comment>
<dbReference type="Proteomes" id="UP001054945">
    <property type="component" value="Unassembled WGS sequence"/>
</dbReference>
<reference evidence="1 2" key="1">
    <citation type="submission" date="2021-06" db="EMBL/GenBank/DDBJ databases">
        <title>Caerostris extrusa draft genome.</title>
        <authorList>
            <person name="Kono N."/>
            <person name="Arakawa K."/>
        </authorList>
    </citation>
    <scope>NUCLEOTIDE SEQUENCE [LARGE SCALE GENOMIC DNA]</scope>
</reference>
<sequence>CPKSLYKFVLQSIFPKSSAASHERSIILHNNSGNRTRFSRHKHSEGWYTSAQHYFCWWFRLCEDNPGTKSSGIYIWGGNESISESLGRFRIPLQETQRTGSSKRRS</sequence>
<dbReference type="EMBL" id="BPLR01004401">
    <property type="protein sequence ID" value="GIX94643.1"/>
    <property type="molecule type" value="Genomic_DNA"/>
</dbReference>
<gene>
    <name evidence="1" type="ORF">CEXT_585111</name>
</gene>
<protein>
    <submittedName>
        <fullName evidence="1">Uncharacterized protein</fullName>
    </submittedName>
</protein>
<keyword evidence="2" id="KW-1185">Reference proteome</keyword>
<feature type="non-terminal residue" evidence="1">
    <location>
        <position position="1"/>
    </location>
</feature>
<accession>A0AAV4PE06</accession>
<evidence type="ECO:0000313" key="1">
    <source>
        <dbReference type="EMBL" id="GIX94643.1"/>
    </source>
</evidence>
<evidence type="ECO:0000313" key="2">
    <source>
        <dbReference type="Proteomes" id="UP001054945"/>
    </source>
</evidence>
<organism evidence="1 2">
    <name type="scientific">Caerostris extrusa</name>
    <name type="common">Bark spider</name>
    <name type="synonym">Caerostris bankana</name>
    <dbReference type="NCBI Taxonomy" id="172846"/>
    <lineage>
        <taxon>Eukaryota</taxon>
        <taxon>Metazoa</taxon>
        <taxon>Ecdysozoa</taxon>
        <taxon>Arthropoda</taxon>
        <taxon>Chelicerata</taxon>
        <taxon>Arachnida</taxon>
        <taxon>Araneae</taxon>
        <taxon>Araneomorphae</taxon>
        <taxon>Entelegynae</taxon>
        <taxon>Araneoidea</taxon>
        <taxon>Araneidae</taxon>
        <taxon>Caerostris</taxon>
    </lineage>
</organism>